<dbReference type="PROSITE" id="PS50850">
    <property type="entry name" value="MFS"/>
    <property type="match status" value="1"/>
</dbReference>
<dbReference type="PANTHER" id="PTHR23508:SF10">
    <property type="entry name" value="CARBOXYLIC ACID TRANSPORTER PROTEIN HOMOLOG"/>
    <property type="match status" value="1"/>
</dbReference>
<dbReference type="InterPro" id="IPR011701">
    <property type="entry name" value="MFS"/>
</dbReference>
<evidence type="ECO:0000256" key="4">
    <source>
        <dbReference type="ARBA" id="ARBA00023136"/>
    </source>
</evidence>
<reference evidence="7 8" key="1">
    <citation type="submission" date="2018-03" db="EMBL/GenBank/DDBJ databases">
        <title>Whole genome analyses suggest that Burkholderia sensu lato contains two further novel genera in the rhizoxinica-symbiotica group Mycetohabitans gen. nov., and Trinickia gen. nov.: implications for the evolution of diazotrophy and nodulation in the Burkholderiaceae.</title>
        <authorList>
            <person name="Estrada De Los Santos P."/>
            <person name="Palmer M."/>
            <person name="Chavez-Ramirez B."/>
            <person name="Steenkamp E.T."/>
            <person name="Hirsch A.M."/>
            <person name="Manyaka P."/>
            <person name="Maluk M."/>
            <person name="Lafos M."/>
            <person name="Crook M."/>
            <person name="Gross E."/>
            <person name="Simon M.F."/>
            <person name="Bueno Dos Reis Junior F."/>
            <person name="Poole P.S."/>
            <person name="Venter S.N."/>
            <person name="James E.K."/>
        </authorList>
    </citation>
    <scope>NUCLEOTIDE SEQUENCE [LARGE SCALE GENOMIC DNA]</scope>
    <source>
        <strain evidence="7 8">JPY-366</strain>
    </source>
</reference>
<evidence type="ECO:0000256" key="2">
    <source>
        <dbReference type="ARBA" id="ARBA00022692"/>
    </source>
</evidence>
<proteinExistence type="predicted"/>
<feature type="transmembrane region" description="Helical" evidence="5">
    <location>
        <begin position="21"/>
        <end position="48"/>
    </location>
</feature>
<comment type="caution">
    <text evidence="7">The sequence shown here is derived from an EMBL/GenBank/DDBJ whole genome shotgun (WGS) entry which is preliminary data.</text>
</comment>
<dbReference type="Proteomes" id="UP000240638">
    <property type="component" value="Unassembled WGS sequence"/>
</dbReference>
<dbReference type="CDD" id="cd17365">
    <property type="entry name" value="MFS_PcaK_like"/>
    <property type="match status" value="1"/>
</dbReference>
<evidence type="ECO:0000313" key="8">
    <source>
        <dbReference type="Proteomes" id="UP000240638"/>
    </source>
</evidence>
<dbReference type="RefSeq" id="WP_107153898.1">
    <property type="nucleotide sequence ID" value="NZ_PYUC01000019.1"/>
</dbReference>
<protein>
    <submittedName>
        <fullName evidence="7">MFS transporter</fullName>
    </submittedName>
</protein>
<dbReference type="GO" id="GO:0005886">
    <property type="term" value="C:plasma membrane"/>
    <property type="evidence" value="ECO:0007669"/>
    <property type="project" value="TreeGrafter"/>
</dbReference>
<feature type="transmembrane region" description="Helical" evidence="5">
    <location>
        <begin position="293"/>
        <end position="312"/>
    </location>
</feature>
<dbReference type="Pfam" id="PF07690">
    <property type="entry name" value="MFS_1"/>
    <property type="match status" value="1"/>
</dbReference>
<dbReference type="Gene3D" id="1.20.1250.20">
    <property type="entry name" value="MFS general substrate transporter like domains"/>
    <property type="match status" value="1"/>
</dbReference>
<feature type="transmembrane region" description="Helical" evidence="5">
    <location>
        <begin position="378"/>
        <end position="401"/>
    </location>
</feature>
<dbReference type="SUPFAM" id="SSF103473">
    <property type="entry name" value="MFS general substrate transporter"/>
    <property type="match status" value="1"/>
</dbReference>
<feature type="transmembrane region" description="Helical" evidence="5">
    <location>
        <begin position="147"/>
        <end position="170"/>
    </location>
</feature>
<feature type="transmembrane region" description="Helical" evidence="5">
    <location>
        <begin position="87"/>
        <end position="105"/>
    </location>
</feature>
<dbReference type="PANTHER" id="PTHR23508">
    <property type="entry name" value="CARBOXYLIC ACID TRANSPORTER PROTEIN HOMOLOG"/>
    <property type="match status" value="1"/>
</dbReference>
<evidence type="ECO:0000256" key="3">
    <source>
        <dbReference type="ARBA" id="ARBA00022989"/>
    </source>
</evidence>
<sequence length="443" mass="47341">MRPVNIFQVADDARLTRFHASIFVMCCCLIISDGYDLAIAGIALPSIMSQLYVTPTQAGFMLSSALFGMMFGAIVFGIISDRVGRRLTMVLCLFLISLFSVAAGFAHDALIFSGARFIAGIGIGGLMPITVAQMAEYSPRNIRSTLVTLMFSGYSVGGVFAGLICKFLLVHFGWRTVFFAAGFPVFLIPVILKMMPEAFSHLIRSRRDVELQNLAQKLNSRFVAQSDDVFAPPNDSPCERFTARELFRDGRKIGTLMIWVTFFMNLFIVYALSSWLVKLMIISGHDLSTAVNFAMFLHVGAIVGNISGGFLADRLNARVVLVGMYLIMAASVACLGLTLPVWALSFVVAIAGGATMGAQTLMYAFVGQFYPPSISATGLGCASGIGRGGAISAPIVIGALVGHAFPMSANFLAIALPALIAAVAISLSGGRKREASICAQRTA</sequence>
<feature type="transmembrane region" description="Helical" evidence="5">
    <location>
        <begin position="407"/>
        <end position="427"/>
    </location>
</feature>
<dbReference type="InterPro" id="IPR020846">
    <property type="entry name" value="MFS_dom"/>
</dbReference>
<keyword evidence="3 5" id="KW-1133">Transmembrane helix</keyword>
<dbReference type="EMBL" id="PYUC01000019">
    <property type="protein sequence ID" value="PTB17434.1"/>
    <property type="molecule type" value="Genomic_DNA"/>
</dbReference>
<organism evidence="7 8">
    <name type="scientific">Trinickia symbiotica</name>
    <dbReference type="NCBI Taxonomy" id="863227"/>
    <lineage>
        <taxon>Bacteria</taxon>
        <taxon>Pseudomonadati</taxon>
        <taxon>Pseudomonadota</taxon>
        <taxon>Betaproteobacteria</taxon>
        <taxon>Burkholderiales</taxon>
        <taxon>Burkholderiaceae</taxon>
        <taxon>Trinickia</taxon>
    </lineage>
</organism>
<feature type="domain" description="Major facilitator superfamily (MFS) profile" evidence="6">
    <location>
        <begin position="22"/>
        <end position="433"/>
    </location>
</feature>
<evidence type="ECO:0000256" key="5">
    <source>
        <dbReference type="SAM" id="Phobius"/>
    </source>
</evidence>
<feature type="transmembrane region" description="Helical" evidence="5">
    <location>
        <begin position="176"/>
        <end position="195"/>
    </location>
</feature>
<name>A0A2T3XLM4_9BURK</name>
<accession>A0A2T3XLM4</accession>
<dbReference type="GO" id="GO:0046943">
    <property type="term" value="F:carboxylic acid transmembrane transporter activity"/>
    <property type="evidence" value="ECO:0007669"/>
    <property type="project" value="TreeGrafter"/>
</dbReference>
<comment type="subcellular location">
    <subcellularLocation>
        <location evidence="1">Membrane</location>
        <topology evidence="1">Multi-pass membrane protein</topology>
    </subcellularLocation>
</comment>
<evidence type="ECO:0000256" key="1">
    <source>
        <dbReference type="ARBA" id="ARBA00004141"/>
    </source>
</evidence>
<dbReference type="AlphaFoldDB" id="A0A2T3XLM4"/>
<feature type="transmembrane region" description="Helical" evidence="5">
    <location>
        <begin position="60"/>
        <end position="80"/>
    </location>
</feature>
<gene>
    <name evidence="7" type="ORF">C9I57_28450</name>
</gene>
<feature type="transmembrane region" description="Helical" evidence="5">
    <location>
        <begin position="344"/>
        <end position="366"/>
    </location>
</feature>
<evidence type="ECO:0000259" key="6">
    <source>
        <dbReference type="PROSITE" id="PS50850"/>
    </source>
</evidence>
<keyword evidence="2 5" id="KW-0812">Transmembrane</keyword>
<feature type="transmembrane region" description="Helical" evidence="5">
    <location>
        <begin position="117"/>
        <end position="135"/>
    </location>
</feature>
<keyword evidence="4 5" id="KW-0472">Membrane</keyword>
<dbReference type="InterPro" id="IPR036259">
    <property type="entry name" value="MFS_trans_sf"/>
</dbReference>
<feature type="transmembrane region" description="Helical" evidence="5">
    <location>
        <begin position="253"/>
        <end position="273"/>
    </location>
</feature>
<evidence type="ECO:0000313" key="7">
    <source>
        <dbReference type="EMBL" id="PTB17434.1"/>
    </source>
</evidence>
<feature type="transmembrane region" description="Helical" evidence="5">
    <location>
        <begin position="319"/>
        <end position="338"/>
    </location>
</feature>